<evidence type="ECO:0000256" key="4">
    <source>
        <dbReference type="ARBA" id="ARBA00023239"/>
    </source>
</evidence>
<organism evidence="6 7">
    <name type="scientific">Actinomadura adrarensis</name>
    <dbReference type="NCBI Taxonomy" id="1819600"/>
    <lineage>
        <taxon>Bacteria</taxon>
        <taxon>Bacillati</taxon>
        <taxon>Actinomycetota</taxon>
        <taxon>Actinomycetes</taxon>
        <taxon>Streptosporangiales</taxon>
        <taxon>Thermomonosporaceae</taxon>
        <taxon>Actinomadura</taxon>
    </lineage>
</organism>
<keyword evidence="4" id="KW-0456">Lyase</keyword>
<comment type="similarity">
    <text evidence="2">Belongs to the KHG/KDPG aldolase family.</text>
</comment>
<proteinExistence type="inferred from homology"/>
<dbReference type="PANTHER" id="PTHR30246">
    <property type="entry name" value="2-KETO-3-DEOXY-6-PHOSPHOGLUCONATE ALDOLASE"/>
    <property type="match status" value="1"/>
</dbReference>
<reference evidence="7" key="1">
    <citation type="journal article" date="2019" name="Int. J. Syst. Evol. Microbiol.">
        <title>The Global Catalogue of Microorganisms (GCM) 10K type strain sequencing project: providing services to taxonomists for standard genome sequencing and annotation.</title>
        <authorList>
            <consortium name="The Broad Institute Genomics Platform"/>
            <consortium name="The Broad Institute Genome Sequencing Center for Infectious Disease"/>
            <person name="Wu L."/>
            <person name="Ma J."/>
        </authorList>
    </citation>
    <scope>NUCLEOTIDE SEQUENCE [LARGE SCALE GENOMIC DNA]</scope>
    <source>
        <strain evidence="7">JCM 31696</strain>
    </source>
</reference>
<sequence length="84" mass="8659">MSGIHQSSLQDVLGRERLLGILRYRSGGDVLRAADALVEGGVRVLEATIDTPGALQVIEGCAGRAGVWAGAGTVTTGEEVRRAA</sequence>
<comment type="pathway">
    <text evidence="1">Carbohydrate acid metabolism.</text>
</comment>
<name>A0ABW3CFU7_9ACTN</name>
<evidence type="ECO:0000256" key="5">
    <source>
        <dbReference type="ARBA" id="ARBA00023277"/>
    </source>
</evidence>
<protein>
    <recommendedName>
        <fullName evidence="8">2-dehydro-3-deoxyphosphogluconate aldolase</fullName>
    </recommendedName>
</protein>
<dbReference type="Proteomes" id="UP001597083">
    <property type="component" value="Unassembled WGS sequence"/>
</dbReference>
<dbReference type="InterPro" id="IPR000887">
    <property type="entry name" value="Aldlse_KDPG_KHG"/>
</dbReference>
<evidence type="ECO:0000313" key="6">
    <source>
        <dbReference type="EMBL" id="MFD0852466.1"/>
    </source>
</evidence>
<keyword evidence="7" id="KW-1185">Reference proteome</keyword>
<dbReference type="EMBL" id="JBHTIR010001372">
    <property type="protein sequence ID" value="MFD0852466.1"/>
    <property type="molecule type" value="Genomic_DNA"/>
</dbReference>
<dbReference type="SUPFAM" id="SSF51569">
    <property type="entry name" value="Aldolase"/>
    <property type="match status" value="1"/>
</dbReference>
<evidence type="ECO:0000256" key="3">
    <source>
        <dbReference type="ARBA" id="ARBA00011233"/>
    </source>
</evidence>
<dbReference type="InterPro" id="IPR013785">
    <property type="entry name" value="Aldolase_TIM"/>
</dbReference>
<gene>
    <name evidence="6" type="ORF">ACFQ07_09545</name>
</gene>
<comment type="caution">
    <text evidence="6">The sequence shown here is derived from an EMBL/GenBank/DDBJ whole genome shotgun (WGS) entry which is preliminary data.</text>
</comment>
<accession>A0ABW3CFU7</accession>
<evidence type="ECO:0000256" key="1">
    <source>
        <dbReference type="ARBA" id="ARBA00004761"/>
    </source>
</evidence>
<comment type="subunit">
    <text evidence="3">Homotrimer.</text>
</comment>
<feature type="non-terminal residue" evidence="6">
    <location>
        <position position="84"/>
    </location>
</feature>
<dbReference type="Gene3D" id="3.20.20.70">
    <property type="entry name" value="Aldolase class I"/>
    <property type="match status" value="1"/>
</dbReference>
<dbReference type="PANTHER" id="PTHR30246:SF1">
    <property type="entry name" value="2-DEHYDRO-3-DEOXY-6-PHOSPHOGALACTONATE ALDOLASE-RELATED"/>
    <property type="match status" value="1"/>
</dbReference>
<evidence type="ECO:0000256" key="2">
    <source>
        <dbReference type="ARBA" id="ARBA00006906"/>
    </source>
</evidence>
<keyword evidence="5" id="KW-0119">Carbohydrate metabolism</keyword>
<evidence type="ECO:0000313" key="7">
    <source>
        <dbReference type="Proteomes" id="UP001597083"/>
    </source>
</evidence>
<dbReference type="Pfam" id="PF01081">
    <property type="entry name" value="Aldolase"/>
    <property type="match status" value="1"/>
</dbReference>
<evidence type="ECO:0008006" key="8">
    <source>
        <dbReference type="Google" id="ProtNLM"/>
    </source>
</evidence>